<evidence type="ECO:0000313" key="1">
    <source>
        <dbReference type="EMBL" id="KEH28439.1"/>
    </source>
</evidence>
<dbReference type="Proteomes" id="UP000002051">
    <property type="component" value="Chromosome 5"/>
</dbReference>
<protein>
    <submittedName>
        <fullName evidence="1 2">Uncharacterized protein</fullName>
    </submittedName>
</protein>
<dbReference type="AlphaFoldDB" id="A0A072UFB6"/>
<evidence type="ECO:0000313" key="2">
    <source>
        <dbReference type="EnsemblPlants" id="KEH28439"/>
    </source>
</evidence>
<sequence>MASIMLFVTTCIHPNCRWRVQAAVREASDFSRMPRTYQPSSWGHNRNFWKDRDPKVQLSL</sequence>
<organism evidence="1 3">
    <name type="scientific">Medicago truncatula</name>
    <name type="common">Barrel medic</name>
    <name type="synonym">Medicago tribuloides</name>
    <dbReference type="NCBI Taxonomy" id="3880"/>
    <lineage>
        <taxon>Eukaryota</taxon>
        <taxon>Viridiplantae</taxon>
        <taxon>Streptophyta</taxon>
        <taxon>Embryophyta</taxon>
        <taxon>Tracheophyta</taxon>
        <taxon>Spermatophyta</taxon>
        <taxon>Magnoliopsida</taxon>
        <taxon>eudicotyledons</taxon>
        <taxon>Gunneridae</taxon>
        <taxon>Pentapetalae</taxon>
        <taxon>rosids</taxon>
        <taxon>fabids</taxon>
        <taxon>Fabales</taxon>
        <taxon>Fabaceae</taxon>
        <taxon>Papilionoideae</taxon>
        <taxon>50 kb inversion clade</taxon>
        <taxon>NPAAA clade</taxon>
        <taxon>Hologalegina</taxon>
        <taxon>IRL clade</taxon>
        <taxon>Trifolieae</taxon>
        <taxon>Medicago</taxon>
    </lineage>
</organism>
<dbReference type="EMBL" id="CM001221">
    <property type="protein sequence ID" value="KEH28439.1"/>
    <property type="molecule type" value="Genomic_DNA"/>
</dbReference>
<keyword evidence="3" id="KW-1185">Reference proteome</keyword>
<reference evidence="1 3" key="1">
    <citation type="journal article" date="2011" name="Nature">
        <title>The Medicago genome provides insight into the evolution of rhizobial symbioses.</title>
        <authorList>
            <person name="Young N.D."/>
            <person name="Debelle F."/>
            <person name="Oldroyd G.E."/>
            <person name="Geurts R."/>
            <person name="Cannon S.B."/>
            <person name="Udvardi M.K."/>
            <person name="Benedito V.A."/>
            <person name="Mayer K.F."/>
            <person name="Gouzy J."/>
            <person name="Schoof H."/>
            <person name="Van de Peer Y."/>
            <person name="Proost S."/>
            <person name="Cook D.R."/>
            <person name="Meyers B.C."/>
            <person name="Spannagl M."/>
            <person name="Cheung F."/>
            <person name="De Mita S."/>
            <person name="Krishnakumar V."/>
            <person name="Gundlach H."/>
            <person name="Zhou S."/>
            <person name="Mudge J."/>
            <person name="Bharti A.K."/>
            <person name="Murray J.D."/>
            <person name="Naoumkina M.A."/>
            <person name="Rosen B."/>
            <person name="Silverstein K.A."/>
            <person name="Tang H."/>
            <person name="Rombauts S."/>
            <person name="Zhao P.X."/>
            <person name="Zhou P."/>
            <person name="Barbe V."/>
            <person name="Bardou P."/>
            <person name="Bechner M."/>
            <person name="Bellec A."/>
            <person name="Berger A."/>
            <person name="Berges H."/>
            <person name="Bidwell S."/>
            <person name="Bisseling T."/>
            <person name="Choisne N."/>
            <person name="Couloux A."/>
            <person name="Denny R."/>
            <person name="Deshpande S."/>
            <person name="Dai X."/>
            <person name="Doyle J.J."/>
            <person name="Dudez A.M."/>
            <person name="Farmer A.D."/>
            <person name="Fouteau S."/>
            <person name="Franken C."/>
            <person name="Gibelin C."/>
            <person name="Gish J."/>
            <person name="Goldstein S."/>
            <person name="Gonzalez A.J."/>
            <person name="Green P.J."/>
            <person name="Hallab A."/>
            <person name="Hartog M."/>
            <person name="Hua A."/>
            <person name="Humphray S.J."/>
            <person name="Jeong D.H."/>
            <person name="Jing Y."/>
            <person name="Jocker A."/>
            <person name="Kenton S.M."/>
            <person name="Kim D.J."/>
            <person name="Klee K."/>
            <person name="Lai H."/>
            <person name="Lang C."/>
            <person name="Lin S."/>
            <person name="Macmil S.L."/>
            <person name="Magdelenat G."/>
            <person name="Matthews L."/>
            <person name="McCorrison J."/>
            <person name="Monaghan E.L."/>
            <person name="Mun J.H."/>
            <person name="Najar F.Z."/>
            <person name="Nicholson C."/>
            <person name="Noirot C."/>
            <person name="O'Bleness M."/>
            <person name="Paule C.R."/>
            <person name="Poulain J."/>
            <person name="Prion F."/>
            <person name="Qin B."/>
            <person name="Qu C."/>
            <person name="Retzel E.F."/>
            <person name="Riddle C."/>
            <person name="Sallet E."/>
            <person name="Samain S."/>
            <person name="Samson N."/>
            <person name="Sanders I."/>
            <person name="Saurat O."/>
            <person name="Scarpelli C."/>
            <person name="Schiex T."/>
            <person name="Segurens B."/>
            <person name="Severin A.J."/>
            <person name="Sherrier D.J."/>
            <person name="Shi R."/>
            <person name="Sims S."/>
            <person name="Singer S.R."/>
            <person name="Sinharoy S."/>
            <person name="Sterck L."/>
            <person name="Viollet A."/>
            <person name="Wang B.B."/>
            <person name="Wang K."/>
            <person name="Wang M."/>
            <person name="Wang X."/>
            <person name="Warfsmann J."/>
            <person name="Weissenbach J."/>
            <person name="White D.D."/>
            <person name="White J.D."/>
            <person name="Wiley G.B."/>
            <person name="Wincker P."/>
            <person name="Xing Y."/>
            <person name="Yang L."/>
            <person name="Yao Z."/>
            <person name="Ying F."/>
            <person name="Zhai J."/>
            <person name="Zhou L."/>
            <person name="Zuber A."/>
            <person name="Denarie J."/>
            <person name="Dixon R.A."/>
            <person name="May G.D."/>
            <person name="Schwartz D.C."/>
            <person name="Rogers J."/>
            <person name="Quetier F."/>
            <person name="Town C.D."/>
            <person name="Roe B.A."/>
        </authorList>
    </citation>
    <scope>NUCLEOTIDE SEQUENCE [LARGE SCALE GENOMIC DNA]</scope>
    <source>
        <strain evidence="1">A17</strain>
        <strain evidence="2 3">cv. Jemalong A17</strain>
    </source>
</reference>
<proteinExistence type="predicted"/>
<reference evidence="1 3" key="2">
    <citation type="journal article" date="2014" name="BMC Genomics">
        <title>An improved genome release (version Mt4.0) for the model legume Medicago truncatula.</title>
        <authorList>
            <person name="Tang H."/>
            <person name="Krishnakumar V."/>
            <person name="Bidwell S."/>
            <person name="Rosen B."/>
            <person name="Chan A."/>
            <person name="Zhou S."/>
            <person name="Gentzbittel L."/>
            <person name="Childs K.L."/>
            <person name="Yandell M."/>
            <person name="Gundlach H."/>
            <person name="Mayer K.F."/>
            <person name="Schwartz D.C."/>
            <person name="Town C.D."/>
        </authorList>
    </citation>
    <scope>GENOME REANNOTATION</scope>
    <source>
        <strain evidence="1">A17</strain>
        <strain evidence="2 3">cv. Jemalong A17</strain>
    </source>
</reference>
<reference evidence="2" key="3">
    <citation type="submission" date="2015-04" db="UniProtKB">
        <authorList>
            <consortium name="EnsemblPlants"/>
        </authorList>
    </citation>
    <scope>IDENTIFICATION</scope>
    <source>
        <strain evidence="2">cv. Jemalong A17</strain>
    </source>
</reference>
<accession>A0A072UFB6</accession>
<gene>
    <name evidence="1" type="ordered locus">MTR_5g093945</name>
</gene>
<dbReference type="HOGENOM" id="CLU_2945224_0_0_1"/>
<evidence type="ECO:0000313" key="3">
    <source>
        <dbReference type="Proteomes" id="UP000002051"/>
    </source>
</evidence>
<dbReference type="EnsemblPlants" id="KEH28439">
    <property type="protein sequence ID" value="KEH28439"/>
    <property type="gene ID" value="MTR_5g093945"/>
</dbReference>
<name>A0A072UFB6_MEDTR</name>